<organism evidence="4 5">
    <name type="scientific">Nonomuraea cypriaca</name>
    <dbReference type="NCBI Taxonomy" id="1187855"/>
    <lineage>
        <taxon>Bacteria</taxon>
        <taxon>Bacillati</taxon>
        <taxon>Actinomycetota</taxon>
        <taxon>Actinomycetes</taxon>
        <taxon>Streptosporangiales</taxon>
        <taxon>Streptosporangiaceae</taxon>
        <taxon>Nonomuraea</taxon>
    </lineage>
</organism>
<name>A0A931A828_9ACTN</name>
<dbReference type="Gene3D" id="3.40.109.10">
    <property type="entry name" value="NADH Oxidase"/>
    <property type="match status" value="1"/>
</dbReference>
<dbReference type="InterPro" id="IPR029479">
    <property type="entry name" value="Nitroreductase"/>
</dbReference>
<reference evidence="4" key="1">
    <citation type="submission" date="2020-11" db="EMBL/GenBank/DDBJ databases">
        <title>Whole-genome analyses of Nonomuraea sp. K274.</title>
        <authorList>
            <person name="Veyisoglu A."/>
        </authorList>
    </citation>
    <scope>NUCLEOTIDE SEQUENCE</scope>
    <source>
        <strain evidence="4">K274</strain>
    </source>
</reference>
<dbReference type="InterPro" id="IPR000415">
    <property type="entry name" value="Nitroreductase-like"/>
</dbReference>
<dbReference type="AlphaFoldDB" id="A0A931A828"/>
<evidence type="ECO:0000256" key="1">
    <source>
        <dbReference type="ARBA" id="ARBA00007118"/>
    </source>
</evidence>
<evidence type="ECO:0000313" key="4">
    <source>
        <dbReference type="EMBL" id="MBF8186913.1"/>
    </source>
</evidence>
<accession>A0A931A828</accession>
<dbReference type="Pfam" id="PF00881">
    <property type="entry name" value="Nitroreductase"/>
    <property type="match status" value="1"/>
</dbReference>
<protein>
    <submittedName>
        <fullName evidence="4">Nitroreductase family protein</fullName>
    </submittedName>
</protein>
<dbReference type="CDD" id="cd02062">
    <property type="entry name" value="Nitro_FMN_reductase"/>
    <property type="match status" value="1"/>
</dbReference>
<sequence>MTVYLSEPTPFDVAEVDRLLTTTRSVRRRLDVNRPVPAELIQQVLEIAIQAPTSHNQQSWRWLVITDEKVRAKIAELFRMAWYLNQKRISGLSGRRRHAAETHRLEESVASLVDTIAKVPALVVPCVMGRTPDIGRANAEWQKRAAKFERDDIRLQGRIGEMMASNFYGSIYPAVWSFQLALRSRGLGSTITCLNLMFPGPFAEVLGLPTAVTPICMMPVAYTIGTDFRPAKRTPAAERTFWNRWGDEKAP</sequence>
<dbReference type="PANTHER" id="PTHR43673">
    <property type="entry name" value="NAD(P)H NITROREDUCTASE YDGI-RELATED"/>
    <property type="match status" value="1"/>
</dbReference>
<keyword evidence="2" id="KW-0560">Oxidoreductase</keyword>
<comment type="similarity">
    <text evidence="1">Belongs to the nitroreductase family.</text>
</comment>
<keyword evidence="5" id="KW-1185">Reference proteome</keyword>
<dbReference type="PANTHER" id="PTHR43673:SF10">
    <property type="entry name" value="NADH DEHYDROGENASE_NAD(P)H NITROREDUCTASE XCC3605-RELATED"/>
    <property type="match status" value="1"/>
</dbReference>
<evidence type="ECO:0000313" key="5">
    <source>
        <dbReference type="Proteomes" id="UP000605361"/>
    </source>
</evidence>
<gene>
    <name evidence="4" type="ORF">ITP53_14420</name>
</gene>
<dbReference type="RefSeq" id="WP_195895883.1">
    <property type="nucleotide sequence ID" value="NZ_JADOGI010000035.1"/>
</dbReference>
<dbReference type="SUPFAM" id="SSF55469">
    <property type="entry name" value="FMN-dependent nitroreductase-like"/>
    <property type="match status" value="1"/>
</dbReference>
<dbReference type="GO" id="GO:0016491">
    <property type="term" value="F:oxidoreductase activity"/>
    <property type="evidence" value="ECO:0007669"/>
    <property type="project" value="UniProtKB-KW"/>
</dbReference>
<comment type="caution">
    <text evidence="4">The sequence shown here is derived from an EMBL/GenBank/DDBJ whole genome shotgun (WGS) entry which is preliminary data.</text>
</comment>
<proteinExistence type="inferred from homology"/>
<evidence type="ECO:0000256" key="2">
    <source>
        <dbReference type="ARBA" id="ARBA00023002"/>
    </source>
</evidence>
<dbReference type="Proteomes" id="UP000605361">
    <property type="component" value="Unassembled WGS sequence"/>
</dbReference>
<feature type="domain" description="Nitroreductase" evidence="3">
    <location>
        <begin position="22"/>
        <end position="222"/>
    </location>
</feature>
<dbReference type="EMBL" id="JADOGI010000035">
    <property type="protein sequence ID" value="MBF8186913.1"/>
    <property type="molecule type" value="Genomic_DNA"/>
</dbReference>
<evidence type="ECO:0000259" key="3">
    <source>
        <dbReference type="Pfam" id="PF00881"/>
    </source>
</evidence>